<protein>
    <submittedName>
        <fullName evidence="1">Uncharacterized protein</fullName>
    </submittedName>
</protein>
<keyword evidence="2" id="KW-1185">Reference proteome</keyword>
<sequence length="84" mass="9566">MRARRLQLGNCSRLWRGLHAVWDAVPGGIQWNIQNDRKVEFWNDTWSDQTCPLRHECFYPAGSSRLLIGCCVGDSNTPMGLAEC</sequence>
<comment type="caution">
    <text evidence="1">The sequence shown here is derived from an EMBL/GenBank/DDBJ whole genome shotgun (WGS) entry which is preliminary data.</text>
</comment>
<dbReference type="EMBL" id="JBBPBN010000375">
    <property type="protein sequence ID" value="KAK8487855.1"/>
    <property type="molecule type" value="Genomic_DNA"/>
</dbReference>
<accession>A0ABR2A4A7</accession>
<organism evidence="1 2">
    <name type="scientific">Hibiscus sabdariffa</name>
    <name type="common">roselle</name>
    <dbReference type="NCBI Taxonomy" id="183260"/>
    <lineage>
        <taxon>Eukaryota</taxon>
        <taxon>Viridiplantae</taxon>
        <taxon>Streptophyta</taxon>
        <taxon>Embryophyta</taxon>
        <taxon>Tracheophyta</taxon>
        <taxon>Spermatophyta</taxon>
        <taxon>Magnoliopsida</taxon>
        <taxon>eudicotyledons</taxon>
        <taxon>Gunneridae</taxon>
        <taxon>Pentapetalae</taxon>
        <taxon>rosids</taxon>
        <taxon>malvids</taxon>
        <taxon>Malvales</taxon>
        <taxon>Malvaceae</taxon>
        <taxon>Malvoideae</taxon>
        <taxon>Hibiscus</taxon>
    </lineage>
</organism>
<evidence type="ECO:0000313" key="2">
    <source>
        <dbReference type="Proteomes" id="UP001396334"/>
    </source>
</evidence>
<dbReference type="Proteomes" id="UP001396334">
    <property type="component" value="Unassembled WGS sequence"/>
</dbReference>
<name>A0ABR2A4A7_9ROSI</name>
<evidence type="ECO:0000313" key="1">
    <source>
        <dbReference type="EMBL" id="KAK8487855.1"/>
    </source>
</evidence>
<proteinExistence type="predicted"/>
<reference evidence="1 2" key="1">
    <citation type="journal article" date="2024" name="G3 (Bethesda)">
        <title>Genome assembly of Hibiscus sabdariffa L. provides insights into metabolisms of medicinal natural products.</title>
        <authorList>
            <person name="Kim T."/>
        </authorList>
    </citation>
    <scope>NUCLEOTIDE SEQUENCE [LARGE SCALE GENOMIC DNA]</scope>
    <source>
        <strain evidence="1">TK-2024</strain>
        <tissue evidence="1">Old leaves</tissue>
    </source>
</reference>
<gene>
    <name evidence="1" type="ORF">V6N11_047412</name>
</gene>